<accession>D5SMG6</accession>
<dbReference type="OrthoDB" id="210622at2"/>
<dbReference type="KEGG" id="plm:Plim_0033"/>
<dbReference type="AlphaFoldDB" id="D5SMG6"/>
<evidence type="ECO:0000313" key="3">
    <source>
        <dbReference type="Proteomes" id="UP000002220"/>
    </source>
</evidence>
<protein>
    <recommendedName>
        <fullName evidence="1">DUF1559 domain-containing protein</fullName>
    </recommendedName>
</protein>
<dbReference type="InterPro" id="IPR027558">
    <property type="entry name" value="Pre_pil_HX9DG_C"/>
</dbReference>
<dbReference type="NCBIfam" id="TIGR04294">
    <property type="entry name" value="pre_pil_HX9DG"/>
    <property type="match status" value="1"/>
</dbReference>
<gene>
    <name evidence="2" type="ordered locus">Plim_0033</name>
</gene>
<dbReference type="Proteomes" id="UP000002220">
    <property type="component" value="Chromosome"/>
</dbReference>
<dbReference type="NCBIfam" id="TIGR02532">
    <property type="entry name" value="IV_pilin_GFxxxE"/>
    <property type="match status" value="1"/>
</dbReference>
<feature type="domain" description="DUF1559" evidence="1">
    <location>
        <begin position="30"/>
        <end position="305"/>
    </location>
</feature>
<dbReference type="InterPro" id="IPR011453">
    <property type="entry name" value="DUF1559"/>
</dbReference>
<dbReference type="InterPro" id="IPR012902">
    <property type="entry name" value="N_methyl_site"/>
</dbReference>
<dbReference type="Pfam" id="PF07963">
    <property type="entry name" value="N_methyl"/>
    <property type="match status" value="1"/>
</dbReference>
<dbReference type="EMBL" id="CP001744">
    <property type="protein sequence ID" value="ADG65886.1"/>
    <property type="molecule type" value="Genomic_DNA"/>
</dbReference>
<evidence type="ECO:0000313" key="2">
    <source>
        <dbReference type="EMBL" id="ADG65886.1"/>
    </source>
</evidence>
<dbReference type="Gene3D" id="3.30.700.10">
    <property type="entry name" value="Glycoprotein, Type 4 Pilin"/>
    <property type="match status" value="1"/>
</dbReference>
<dbReference type="Pfam" id="PF07596">
    <property type="entry name" value="SBP_bac_10"/>
    <property type="match status" value="1"/>
</dbReference>
<dbReference type="SUPFAM" id="SSF54523">
    <property type="entry name" value="Pili subunits"/>
    <property type="match status" value="1"/>
</dbReference>
<organism evidence="2 3">
    <name type="scientific">Planctopirus limnophila (strain ATCC 43296 / DSM 3776 / IFAM 1008 / Mu 290)</name>
    <name type="common">Planctomyces limnophilus</name>
    <dbReference type="NCBI Taxonomy" id="521674"/>
    <lineage>
        <taxon>Bacteria</taxon>
        <taxon>Pseudomonadati</taxon>
        <taxon>Planctomycetota</taxon>
        <taxon>Planctomycetia</taxon>
        <taxon>Planctomycetales</taxon>
        <taxon>Planctomycetaceae</taxon>
        <taxon>Planctopirus</taxon>
    </lineage>
</organism>
<sequence precursor="true">MKRRGFTLIELLVVIAIIAVLIALLLPAVQQARESARRTQCRNNLKQMGLALHNYHDQYQCFPAGFYRGWPFVNTTTTPTSGSPGWGWQTMILPQIDQAPLYNLLNVGANRLNGTATVTFQGVAGTPIKVLGQQPIAAYRCPSDVGARLNPNRGDYATSNYLGVFGPAFDNTVEGSDALVRGSWIGRNRGIFGANSSTQFKNITDGTTNTVMIGEIALGSFRVDSAGLPVNFNGGTWMGLSSDNTSNVNTALSLCGYCIPANTGAVNRRINSPNGGNAFSSFHTGGAHFAMADGSVRFLSENLDLDIADRISGMADGLTVSLD</sequence>
<reference evidence="2 3" key="1">
    <citation type="journal article" date="2010" name="Stand. Genomic Sci.">
        <title>Complete genome sequence of Planctomyces limnophilus type strain (Mu 290).</title>
        <authorList>
            <person name="Labutti K."/>
            <person name="Sikorski J."/>
            <person name="Schneider S."/>
            <person name="Nolan M."/>
            <person name="Lucas S."/>
            <person name="Glavina Del Rio T."/>
            <person name="Tice H."/>
            <person name="Cheng J.F."/>
            <person name="Goodwin L."/>
            <person name="Pitluck S."/>
            <person name="Liolios K."/>
            <person name="Ivanova N."/>
            <person name="Mavromatis K."/>
            <person name="Mikhailova N."/>
            <person name="Pati A."/>
            <person name="Chen A."/>
            <person name="Palaniappan K."/>
            <person name="Land M."/>
            <person name="Hauser L."/>
            <person name="Chang Y.J."/>
            <person name="Jeffries C.D."/>
            <person name="Tindall B.J."/>
            <person name="Rohde M."/>
            <person name="Goker M."/>
            <person name="Woyke T."/>
            <person name="Bristow J."/>
            <person name="Eisen J.A."/>
            <person name="Markowitz V."/>
            <person name="Hugenholtz P."/>
            <person name="Kyrpides N.C."/>
            <person name="Klenk H.P."/>
            <person name="Lapidus A."/>
        </authorList>
    </citation>
    <scope>NUCLEOTIDE SEQUENCE [LARGE SCALE GENOMIC DNA]</scope>
    <source>
        <strain evidence="3">ATCC 43296 / DSM 3776 / IFAM 1008 / 290</strain>
    </source>
</reference>
<dbReference type="PANTHER" id="PTHR30093">
    <property type="entry name" value="GENERAL SECRETION PATHWAY PROTEIN G"/>
    <property type="match status" value="1"/>
</dbReference>
<proteinExistence type="predicted"/>
<name>D5SMG6_PLAL2</name>
<dbReference type="STRING" id="521674.Plim_0033"/>
<dbReference type="eggNOG" id="COG2165">
    <property type="taxonomic scope" value="Bacteria"/>
</dbReference>
<dbReference type="InterPro" id="IPR045584">
    <property type="entry name" value="Pilin-like"/>
</dbReference>
<dbReference type="HOGENOM" id="CLU_041661_0_0_0"/>
<evidence type="ECO:0000259" key="1">
    <source>
        <dbReference type="Pfam" id="PF07596"/>
    </source>
</evidence>
<dbReference type="PANTHER" id="PTHR30093:SF2">
    <property type="entry name" value="TYPE II SECRETION SYSTEM PROTEIN H"/>
    <property type="match status" value="1"/>
</dbReference>
<dbReference type="PROSITE" id="PS00409">
    <property type="entry name" value="PROKAR_NTER_METHYL"/>
    <property type="match status" value="1"/>
</dbReference>
<dbReference type="RefSeq" id="WP_013108317.1">
    <property type="nucleotide sequence ID" value="NC_014148.1"/>
</dbReference>
<keyword evidence="3" id="KW-1185">Reference proteome</keyword>